<keyword evidence="10" id="KW-0408">Iron</keyword>
<feature type="transmembrane region" description="Helical" evidence="13">
    <location>
        <begin position="16"/>
        <end position="35"/>
    </location>
</feature>
<evidence type="ECO:0000256" key="8">
    <source>
        <dbReference type="ARBA" id="ARBA00022982"/>
    </source>
</evidence>
<feature type="transmembrane region" description="Helical" evidence="13">
    <location>
        <begin position="149"/>
        <end position="169"/>
    </location>
</feature>
<organism evidence="15 16">
    <name type="scientific">Pseudotabrizicola algicola</name>
    <dbReference type="NCBI Taxonomy" id="2709381"/>
    <lineage>
        <taxon>Bacteria</taxon>
        <taxon>Pseudomonadati</taxon>
        <taxon>Pseudomonadota</taxon>
        <taxon>Alphaproteobacteria</taxon>
        <taxon>Rhodobacterales</taxon>
        <taxon>Paracoccaceae</taxon>
        <taxon>Pseudotabrizicola</taxon>
    </lineage>
</organism>
<keyword evidence="16" id="KW-1185">Reference proteome</keyword>
<gene>
    <name evidence="15" type="ORF">G3572_01355</name>
</gene>
<dbReference type="SUPFAM" id="SSF101874">
    <property type="entry name" value="YceI-like"/>
    <property type="match status" value="1"/>
</dbReference>
<dbReference type="Proteomes" id="UP000481421">
    <property type="component" value="Unassembled WGS sequence"/>
</dbReference>
<proteinExistence type="inferred from homology"/>
<keyword evidence="9 13" id="KW-1133">Transmembrane helix</keyword>
<keyword evidence="8" id="KW-0249">Electron transport</keyword>
<dbReference type="GO" id="GO:0022904">
    <property type="term" value="P:respiratory electron transport chain"/>
    <property type="evidence" value="ECO:0007669"/>
    <property type="project" value="InterPro"/>
</dbReference>
<dbReference type="AlphaFoldDB" id="A0A6B3RFG5"/>
<keyword evidence="5" id="KW-0349">Heme</keyword>
<comment type="similarity">
    <text evidence="12">Belongs to the cytochrome b561 family.</text>
</comment>
<dbReference type="SMART" id="SM00867">
    <property type="entry name" value="YceI"/>
    <property type="match status" value="1"/>
</dbReference>
<dbReference type="SUPFAM" id="SSF81342">
    <property type="entry name" value="Transmembrane di-heme cytochromes"/>
    <property type="match status" value="1"/>
</dbReference>
<feature type="transmembrane region" description="Helical" evidence="13">
    <location>
        <begin position="55"/>
        <end position="75"/>
    </location>
</feature>
<comment type="cofactor">
    <cofactor evidence="1">
        <name>heme b</name>
        <dbReference type="ChEBI" id="CHEBI:60344"/>
    </cofactor>
</comment>
<feature type="domain" description="Lipid/polyisoprenoid-binding YceI-like" evidence="14">
    <location>
        <begin position="242"/>
        <end position="397"/>
    </location>
</feature>
<keyword evidence="7" id="KW-0479">Metal-binding</keyword>
<evidence type="ECO:0000256" key="11">
    <source>
        <dbReference type="ARBA" id="ARBA00023136"/>
    </source>
</evidence>
<feature type="transmembrane region" description="Helical" evidence="13">
    <location>
        <begin position="201"/>
        <end position="219"/>
    </location>
</feature>
<evidence type="ECO:0000313" key="16">
    <source>
        <dbReference type="Proteomes" id="UP000481421"/>
    </source>
</evidence>
<evidence type="ECO:0000256" key="7">
    <source>
        <dbReference type="ARBA" id="ARBA00022723"/>
    </source>
</evidence>
<dbReference type="InterPro" id="IPR052168">
    <property type="entry name" value="Cytochrome_b561_oxidase"/>
</dbReference>
<comment type="caution">
    <text evidence="15">The sequence shown here is derived from an EMBL/GenBank/DDBJ whole genome shotgun (WGS) entry which is preliminary data.</text>
</comment>
<evidence type="ECO:0000256" key="6">
    <source>
        <dbReference type="ARBA" id="ARBA00022692"/>
    </source>
</evidence>
<evidence type="ECO:0000256" key="12">
    <source>
        <dbReference type="ARBA" id="ARBA00037975"/>
    </source>
</evidence>
<dbReference type="PANTHER" id="PTHR30529:SF1">
    <property type="entry name" value="CYTOCHROME B561 HOMOLOG 2"/>
    <property type="match status" value="1"/>
</dbReference>
<evidence type="ECO:0000313" key="15">
    <source>
        <dbReference type="EMBL" id="NEX44834.1"/>
    </source>
</evidence>
<name>A0A6B3RFG5_9RHOB</name>
<evidence type="ECO:0000256" key="2">
    <source>
        <dbReference type="ARBA" id="ARBA00004651"/>
    </source>
</evidence>
<dbReference type="RefSeq" id="WP_164608883.1">
    <property type="nucleotide sequence ID" value="NZ_JAAIKE010000001.1"/>
</dbReference>
<evidence type="ECO:0000256" key="5">
    <source>
        <dbReference type="ARBA" id="ARBA00022617"/>
    </source>
</evidence>
<keyword evidence="6 13" id="KW-0812">Transmembrane</keyword>
<dbReference type="GO" id="GO:0020037">
    <property type="term" value="F:heme binding"/>
    <property type="evidence" value="ECO:0007669"/>
    <property type="project" value="TreeGrafter"/>
</dbReference>
<dbReference type="EMBL" id="JAAIKE010000001">
    <property type="protein sequence ID" value="NEX44834.1"/>
    <property type="molecule type" value="Genomic_DNA"/>
</dbReference>
<dbReference type="Gene3D" id="1.20.950.20">
    <property type="entry name" value="Transmembrane di-heme cytochromes, Chain C"/>
    <property type="match status" value="1"/>
</dbReference>
<dbReference type="InterPro" id="IPR036761">
    <property type="entry name" value="TTHA0802/YceI-like_sf"/>
</dbReference>
<feature type="transmembrane region" description="Helical" evidence="13">
    <location>
        <begin position="96"/>
        <end position="129"/>
    </location>
</feature>
<evidence type="ECO:0000256" key="9">
    <source>
        <dbReference type="ARBA" id="ARBA00022989"/>
    </source>
</evidence>
<reference evidence="15 16" key="1">
    <citation type="submission" date="2020-02" db="EMBL/GenBank/DDBJ databases">
        <title>Rhodobacter algicola sp. nov., isolated from microalga culture.</title>
        <authorList>
            <person name="Park C.-Y."/>
        </authorList>
    </citation>
    <scope>NUCLEOTIDE SEQUENCE [LARGE SCALE GENOMIC DNA]</scope>
    <source>
        <strain evidence="15 16">ETT8</strain>
    </source>
</reference>
<dbReference type="GO" id="GO:0005886">
    <property type="term" value="C:plasma membrane"/>
    <property type="evidence" value="ECO:0007669"/>
    <property type="project" value="UniProtKB-SubCell"/>
</dbReference>
<dbReference type="GO" id="GO:0046872">
    <property type="term" value="F:metal ion binding"/>
    <property type="evidence" value="ECO:0007669"/>
    <property type="project" value="UniProtKB-KW"/>
</dbReference>
<evidence type="ECO:0000259" key="14">
    <source>
        <dbReference type="SMART" id="SM00867"/>
    </source>
</evidence>
<evidence type="ECO:0000256" key="10">
    <source>
        <dbReference type="ARBA" id="ARBA00023004"/>
    </source>
</evidence>
<keyword evidence="4" id="KW-1003">Cell membrane</keyword>
<dbReference type="GO" id="GO:0009055">
    <property type="term" value="F:electron transfer activity"/>
    <property type="evidence" value="ECO:0007669"/>
    <property type="project" value="InterPro"/>
</dbReference>
<dbReference type="Gene3D" id="2.40.128.110">
    <property type="entry name" value="Lipid/polyisoprenoid-binding, YceI-like"/>
    <property type="match status" value="1"/>
</dbReference>
<dbReference type="Pfam" id="PF01292">
    <property type="entry name" value="Ni_hydr_CYTB"/>
    <property type="match status" value="1"/>
</dbReference>
<comment type="subcellular location">
    <subcellularLocation>
        <location evidence="2">Cell membrane</location>
        <topology evidence="2">Multi-pass membrane protein</topology>
    </subcellularLocation>
</comment>
<dbReference type="Pfam" id="PF04264">
    <property type="entry name" value="YceI"/>
    <property type="match status" value="1"/>
</dbReference>
<dbReference type="InterPro" id="IPR007372">
    <property type="entry name" value="Lipid/polyisoprenoid-bd_YceI"/>
</dbReference>
<keyword evidence="3" id="KW-0813">Transport</keyword>
<evidence type="ECO:0000256" key="4">
    <source>
        <dbReference type="ARBA" id="ARBA00022475"/>
    </source>
</evidence>
<evidence type="ECO:0000256" key="1">
    <source>
        <dbReference type="ARBA" id="ARBA00001970"/>
    </source>
</evidence>
<dbReference type="InterPro" id="IPR011577">
    <property type="entry name" value="Cyt_b561_bac/Ni-Hgenase"/>
</dbReference>
<keyword evidence="11 13" id="KW-0472">Membrane</keyword>
<evidence type="ECO:0000256" key="13">
    <source>
        <dbReference type="SAM" id="Phobius"/>
    </source>
</evidence>
<accession>A0A6B3RFG5</accession>
<dbReference type="PANTHER" id="PTHR30529">
    <property type="entry name" value="CYTOCHROME B561"/>
    <property type="match status" value="1"/>
</dbReference>
<dbReference type="InterPro" id="IPR016174">
    <property type="entry name" value="Di-haem_cyt_TM"/>
</dbReference>
<evidence type="ECO:0000256" key="3">
    <source>
        <dbReference type="ARBA" id="ARBA00022448"/>
    </source>
</evidence>
<protein>
    <submittedName>
        <fullName evidence="15">Cytochrome</fullName>
    </submittedName>
</protein>
<sequence>MSARNSPVSYGKVARLFHWTTAALIFLAFPLGVIANRLPYDTAEALARKAQLFSIHKTLGVLVFFVAIGRILWALTQPHPVPLHPQRRAEVWLASLVHWMLYISLVAVPLTGWVHHAAVTGFAPIWWPFGQTLPFVPQSESVAQAAGAAHWVFTKLMIVSILLHIAGALKHHLLDRDDTLRRMTRGTPAPATPTANRASRIPLLAALALFGLGAGVAALPRGEPLTSTPLATATATAPANGNWQVAEGTLAFSVAQMGQTVGGSFATWSADIRFDEVPTDGRHGQVTVTIDTASLTLGSVTQQAKSADFFDVATHPQAVFTADILPAAEGYEARGTLSLRGAEVPVSLPFTLAIDGDTATMEGQTTLDRRAFGMGQSYADESSVGFGVTVDVALTATRP</sequence>